<reference evidence="1" key="1">
    <citation type="submission" date="2013-09" db="EMBL/GenBank/DDBJ databases">
        <title>Complete nucleotide sequence of Streptomyces linear plasmid pFRL6.</title>
        <authorList>
            <person name="Chen Z."/>
            <person name="Fang P."/>
            <person name="Qin Z."/>
        </authorList>
    </citation>
    <scope>NUCLEOTIDE SEQUENCE</scope>
    <source>
        <plasmid evidence="1">pFRL6</plasmid>
    </source>
</reference>
<keyword evidence="1" id="KW-0614">Plasmid</keyword>
<evidence type="ECO:0000313" key="1">
    <source>
        <dbReference type="EMBL" id="AHE40150.1"/>
    </source>
</evidence>
<gene>
    <name evidence="1" type="ORF">pFRL6_63c</name>
</gene>
<geneLocation type="plasmid" evidence="1">
    <name>pFRL6</name>
</geneLocation>
<organism evidence="1">
    <name type="scientific">Streptomyces sp. F12</name>
    <dbReference type="NCBI Taxonomy" id="1436084"/>
    <lineage>
        <taxon>Bacteria</taxon>
        <taxon>Bacillati</taxon>
        <taxon>Actinomycetota</taxon>
        <taxon>Actinomycetes</taxon>
        <taxon>Kitasatosporales</taxon>
        <taxon>Streptomycetaceae</taxon>
        <taxon>Streptomyces</taxon>
    </lineage>
</organism>
<dbReference type="EMBL" id="KF602051">
    <property type="protein sequence ID" value="AHE40150.1"/>
    <property type="molecule type" value="Genomic_DNA"/>
</dbReference>
<sequence>MQIYVWHPFSYDHAMTACTLSRNCGCLEAEYTATAGKKGSPAEHMAYATGSVIASFCFLEASINEFYAAAGREDLQSAGGCGGLEAGDLGVIAQVADAVEKVPTLELFRLALTVLRRPLLYRGTQVYADADLLRRLRNELVHYTPRLLPADTGQSGGVVDRRKMVEQLRQRGFAPSAFFADSSNPYFPQKCLGHGCTTWAWKTALAFADAFYSGLGITPPYENARAAGRLEP</sequence>
<name>V9Z3T3_9ACTN</name>
<protein>
    <submittedName>
        <fullName evidence="1">Uncharacterized protein</fullName>
    </submittedName>
</protein>
<dbReference type="AlphaFoldDB" id="V9Z3T3"/>
<accession>V9Z3T3</accession>
<proteinExistence type="predicted"/>